<gene>
    <name evidence="1" type="ORF">ACFSJ0_33755</name>
</gene>
<name>A0ABW4GHT8_9ACTN</name>
<keyword evidence="2" id="KW-1185">Reference proteome</keyword>
<proteinExistence type="predicted"/>
<dbReference type="RefSeq" id="WP_378623614.1">
    <property type="nucleotide sequence ID" value="NZ_JBHUCM010000031.1"/>
</dbReference>
<dbReference type="Proteomes" id="UP001597097">
    <property type="component" value="Unassembled WGS sequence"/>
</dbReference>
<feature type="non-terminal residue" evidence="1">
    <location>
        <position position="1"/>
    </location>
</feature>
<organism evidence="1 2">
    <name type="scientific">Nonomuraea guangzhouensis</name>
    <dbReference type="NCBI Taxonomy" id="1291555"/>
    <lineage>
        <taxon>Bacteria</taxon>
        <taxon>Bacillati</taxon>
        <taxon>Actinomycetota</taxon>
        <taxon>Actinomycetes</taxon>
        <taxon>Streptosporangiales</taxon>
        <taxon>Streptosporangiaceae</taxon>
        <taxon>Nonomuraea</taxon>
    </lineage>
</organism>
<reference evidence="2" key="1">
    <citation type="journal article" date="2019" name="Int. J. Syst. Evol. Microbiol.">
        <title>The Global Catalogue of Microorganisms (GCM) 10K type strain sequencing project: providing services to taxonomists for standard genome sequencing and annotation.</title>
        <authorList>
            <consortium name="The Broad Institute Genomics Platform"/>
            <consortium name="The Broad Institute Genome Sequencing Center for Infectious Disease"/>
            <person name="Wu L."/>
            <person name="Ma J."/>
        </authorList>
    </citation>
    <scope>NUCLEOTIDE SEQUENCE [LARGE SCALE GENOMIC DNA]</scope>
    <source>
        <strain evidence="2">CGMCC 1.15399</strain>
    </source>
</reference>
<sequence length="105" mass="11982">RVNDGRPIGGDARQCGQEFIWPAMRHLYIRPEFLFEHCGTEAEHNGYATRACPACPHADLLVLFFSADPKNLHKARPIYDSNDPSEAIGKRWIGVIWMKRDSGWT</sequence>
<protein>
    <submittedName>
        <fullName evidence="1">Uncharacterized protein</fullName>
    </submittedName>
</protein>
<evidence type="ECO:0000313" key="2">
    <source>
        <dbReference type="Proteomes" id="UP001597097"/>
    </source>
</evidence>
<accession>A0ABW4GHT8</accession>
<evidence type="ECO:0000313" key="1">
    <source>
        <dbReference type="EMBL" id="MFD1542058.1"/>
    </source>
</evidence>
<dbReference type="EMBL" id="JBHUCM010000031">
    <property type="protein sequence ID" value="MFD1542058.1"/>
    <property type="molecule type" value="Genomic_DNA"/>
</dbReference>
<comment type="caution">
    <text evidence="1">The sequence shown here is derived from an EMBL/GenBank/DDBJ whole genome shotgun (WGS) entry which is preliminary data.</text>
</comment>